<protein>
    <submittedName>
        <fullName evidence="1">Uncharacterized protein</fullName>
    </submittedName>
</protein>
<dbReference type="GeneID" id="90952543"/>
<proteinExistence type="predicted"/>
<evidence type="ECO:0000313" key="1">
    <source>
        <dbReference type="EMBL" id="QQK40896.1"/>
    </source>
</evidence>
<dbReference type="AlphaFoldDB" id="A0A7T7BII5"/>
<gene>
    <name evidence="1" type="ORF">Pdw03_3750</name>
</gene>
<dbReference type="Proteomes" id="UP000595662">
    <property type="component" value="Chromosome 1"/>
</dbReference>
<dbReference type="EMBL" id="CP060774">
    <property type="protein sequence ID" value="QQK40896.1"/>
    <property type="molecule type" value="Genomic_DNA"/>
</dbReference>
<evidence type="ECO:0000313" key="2">
    <source>
        <dbReference type="Proteomes" id="UP000595662"/>
    </source>
</evidence>
<dbReference type="RefSeq" id="XP_065955985.1">
    <property type="nucleotide sequence ID" value="XM_066100585.1"/>
</dbReference>
<reference evidence="1 2" key="1">
    <citation type="submission" date="2020-08" db="EMBL/GenBank/DDBJ databases">
        <title>The completed genome sequence of the pathogenic ascomycete fungus Penicillium digitatum.</title>
        <authorList>
            <person name="Wang M."/>
        </authorList>
    </citation>
    <scope>NUCLEOTIDE SEQUENCE [LARGE SCALE GENOMIC DNA]</scope>
    <source>
        <strain evidence="1 2">PdW03</strain>
    </source>
</reference>
<accession>A0A7T7BII5</accession>
<organism evidence="1 2">
    <name type="scientific">Penicillium digitatum</name>
    <name type="common">Green mold</name>
    <dbReference type="NCBI Taxonomy" id="36651"/>
    <lineage>
        <taxon>Eukaryota</taxon>
        <taxon>Fungi</taxon>
        <taxon>Dikarya</taxon>
        <taxon>Ascomycota</taxon>
        <taxon>Pezizomycotina</taxon>
        <taxon>Eurotiomycetes</taxon>
        <taxon>Eurotiomycetidae</taxon>
        <taxon>Eurotiales</taxon>
        <taxon>Aspergillaceae</taxon>
        <taxon>Penicillium</taxon>
    </lineage>
</organism>
<name>A0A7T7BII5_PENDI</name>
<sequence length="68" mass="7634">MRQRRIGTPARNVGAKSKCSNGFTPFRVPACKLQIQFCSEMTIVNQDVFRVKSPCVNTNLSSNWLMAV</sequence>